<dbReference type="EMBL" id="OZ019895">
    <property type="protein sequence ID" value="CAK9219209.1"/>
    <property type="molecule type" value="Genomic_DNA"/>
</dbReference>
<evidence type="ECO:0000256" key="1">
    <source>
        <dbReference type="ARBA" id="ARBA00010746"/>
    </source>
</evidence>
<evidence type="ECO:0000256" key="2">
    <source>
        <dbReference type="ARBA" id="ARBA00011738"/>
    </source>
</evidence>
<evidence type="ECO:0000313" key="6">
    <source>
        <dbReference type="Proteomes" id="UP001497512"/>
    </source>
</evidence>
<feature type="signal peptide" evidence="4">
    <location>
        <begin position="1"/>
        <end position="20"/>
    </location>
</feature>
<name>A0ABP0UDM8_9BRYO</name>
<comment type="subunit">
    <text evidence="2 4">Homodimer.</text>
</comment>
<gene>
    <name evidence="5" type="ORF">CSSPTR1EN2_LOCUS14370</name>
</gene>
<reference evidence="5" key="1">
    <citation type="submission" date="2024-02" db="EMBL/GenBank/DDBJ databases">
        <authorList>
            <consortium name="ELIXIR-Norway"/>
            <consortium name="Elixir Norway"/>
        </authorList>
    </citation>
    <scope>NUCLEOTIDE SEQUENCE</scope>
</reference>
<accession>A0ABP0UDM8</accession>
<keyword evidence="4" id="KW-0732">Signal</keyword>
<keyword evidence="3 4" id="KW-0964">Secreted</keyword>
<proteinExistence type="inferred from homology"/>
<dbReference type="Pfam" id="PF03018">
    <property type="entry name" value="Dirigent"/>
    <property type="match status" value="1"/>
</dbReference>
<comment type="similarity">
    <text evidence="1 4">Belongs to the plant dirigent protein family.</text>
</comment>
<dbReference type="Proteomes" id="UP001497512">
    <property type="component" value="Chromosome 3"/>
</dbReference>
<dbReference type="InterPro" id="IPR004265">
    <property type="entry name" value="Dirigent"/>
</dbReference>
<evidence type="ECO:0000256" key="4">
    <source>
        <dbReference type="RuleBase" id="RU363099"/>
    </source>
</evidence>
<keyword evidence="4" id="KW-0052">Apoplast</keyword>
<dbReference type="InterPro" id="IPR044859">
    <property type="entry name" value="Allene_oxi_cyc_Dirigent"/>
</dbReference>
<dbReference type="Gene3D" id="2.40.480.10">
    <property type="entry name" value="Allene oxide cyclase-like"/>
    <property type="match status" value="1"/>
</dbReference>
<keyword evidence="6" id="KW-1185">Reference proteome</keyword>
<evidence type="ECO:0000313" key="5">
    <source>
        <dbReference type="EMBL" id="CAK9219209.1"/>
    </source>
</evidence>
<sequence>MSNQQVGAVALVALASWALAKLGYSLVAAPKESRLTLHVHEIRGPPKPTLIAAAGPGANDLTKIGFGSFLVFDNEIRDGPDRGSALLGRERGYGPISDLKGEQGIQLTSTMFFNPQSRYNGTLSFHGNVGGPNPITELLVLGGTGDFRGAKGYALVETLKATPLEVVFRWSIYLSY</sequence>
<organism evidence="5 6">
    <name type="scientific">Sphagnum troendelagicum</name>
    <dbReference type="NCBI Taxonomy" id="128251"/>
    <lineage>
        <taxon>Eukaryota</taxon>
        <taxon>Viridiplantae</taxon>
        <taxon>Streptophyta</taxon>
        <taxon>Embryophyta</taxon>
        <taxon>Bryophyta</taxon>
        <taxon>Sphagnophytina</taxon>
        <taxon>Sphagnopsida</taxon>
        <taxon>Sphagnales</taxon>
        <taxon>Sphagnaceae</taxon>
        <taxon>Sphagnum</taxon>
    </lineage>
</organism>
<comment type="function">
    <text evidence="4">Dirigent proteins impart stereoselectivity on the phenoxy radical-coupling reaction, yielding optically active lignans from two molecules of coniferyl alcohol in the biosynthesis of lignans, flavonolignans, and alkaloids and thus plays a central role in plant secondary metabolism.</text>
</comment>
<comment type="subcellular location">
    <subcellularLocation>
        <location evidence="4">Secreted</location>
        <location evidence="4">Extracellular space</location>
        <location evidence="4">Apoplast</location>
    </subcellularLocation>
</comment>
<protein>
    <recommendedName>
        <fullName evidence="4">Dirigent protein</fullName>
    </recommendedName>
</protein>
<feature type="chain" id="PRO_5044996961" description="Dirigent protein" evidence="4">
    <location>
        <begin position="21"/>
        <end position="176"/>
    </location>
</feature>
<dbReference type="PANTHER" id="PTHR21495">
    <property type="entry name" value="NUCLEOPORIN-RELATED"/>
    <property type="match status" value="1"/>
</dbReference>
<evidence type="ECO:0000256" key="3">
    <source>
        <dbReference type="ARBA" id="ARBA00022525"/>
    </source>
</evidence>